<sequence>MKWRISLVAKEQLFCLGSSYHCDQKEQPHALTLKYMRHPLVYKHCNAVAFLSVNLVPGHHIRQIAHIDFKIICSFFSLSPRFPPDILAGSASLLENH</sequence>
<dbReference type="EMBL" id="JPKZ01002898">
    <property type="protein sequence ID" value="KHN74534.1"/>
    <property type="molecule type" value="Genomic_DNA"/>
</dbReference>
<reference evidence="1 2" key="1">
    <citation type="submission" date="2014-11" db="EMBL/GenBank/DDBJ databases">
        <title>Genetic blueprint of the zoonotic pathogen Toxocara canis.</title>
        <authorList>
            <person name="Zhu X.-Q."/>
            <person name="Korhonen P.K."/>
            <person name="Cai H."/>
            <person name="Young N.D."/>
            <person name="Nejsum P."/>
            <person name="von Samson-Himmelstjerna G."/>
            <person name="Boag P.R."/>
            <person name="Tan P."/>
            <person name="Li Q."/>
            <person name="Min J."/>
            <person name="Yang Y."/>
            <person name="Wang X."/>
            <person name="Fang X."/>
            <person name="Hall R.S."/>
            <person name="Hofmann A."/>
            <person name="Sternberg P.W."/>
            <person name="Jex A.R."/>
            <person name="Gasser R.B."/>
        </authorList>
    </citation>
    <scope>NUCLEOTIDE SEQUENCE [LARGE SCALE GENOMIC DNA]</scope>
    <source>
        <strain evidence="1">PN_DK_2014</strain>
    </source>
</reference>
<accession>A0A0B2UZ90</accession>
<evidence type="ECO:0000313" key="1">
    <source>
        <dbReference type="EMBL" id="KHN74534.1"/>
    </source>
</evidence>
<name>A0A0B2UZ90_TOXCA</name>
<organism evidence="1 2">
    <name type="scientific">Toxocara canis</name>
    <name type="common">Canine roundworm</name>
    <dbReference type="NCBI Taxonomy" id="6265"/>
    <lineage>
        <taxon>Eukaryota</taxon>
        <taxon>Metazoa</taxon>
        <taxon>Ecdysozoa</taxon>
        <taxon>Nematoda</taxon>
        <taxon>Chromadorea</taxon>
        <taxon>Rhabditida</taxon>
        <taxon>Spirurina</taxon>
        <taxon>Ascaridomorpha</taxon>
        <taxon>Ascaridoidea</taxon>
        <taxon>Toxocaridae</taxon>
        <taxon>Toxocara</taxon>
    </lineage>
</organism>
<dbReference type="AlphaFoldDB" id="A0A0B2UZ90"/>
<dbReference type="Proteomes" id="UP000031036">
    <property type="component" value="Unassembled WGS sequence"/>
</dbReference>
<protein>
    <submittedName>
        <fullName evidence="1">Uncharacterized protein</fullName>
    </submittedName>
</protein>
<keyword evidence="2" id="KW-1185">Reference proteome</keyword>
<comment type="caution">
    <text evidence="1">The sequence shown here is derived from an EMBL/GenBank/DDBJ whole genome shotgun (WGS) entry which is preliminary data.</text>
</comment>
<gene>
    <name evidence="1" type="ORF">Tcan_16101</name>
</gene>
<evidence type="ECO:0000313" key="2">
    <source>
        <dbReference type="Proteomes" id="UP000031036"/>
    </source>
</evidence>
<proteinExistence type="predicted"/>